<keyword evidence="3" id="KW-1185">Reference proteome</keyword>
<proteinExistence type="predicted"/>
<feature type="compositionally biased region" description="Basic and acidic residues" evidence="1">
    <location>
        <begin position="208"/>
        <end position="223"/>
    </location>
</feature>
<feature type="region of interest" description="Disordered" evidence="1">
    <location>
        <begin position="151"/>
        <end position="286"/>
    </location>
</feature>
<dbReference type="EMBL" id="MCFA01000062">
    <property type="protein sequence ID" value="ORY11300.1"/>
    <property type="molecule type" value="Genomic_DNA"/>
</dbReference>
<sequence length="375" mass="40910">MSWPRANTGHPSGKGKEPIDVLDLTLSDSPSPEPPPSRRQAPPPRSPNPAPRRMPAFPTPHVKKEAPRPMKTEKMSASRQAPAVGVPRAPPKARISPNDIDKIIATSDPRAIAKVLSDLCKLSPALTGAVARGLAQHSTFAQTLITRYTHRQTGPSTVKPEPALPPSSPDLLDDNSSLAGSPQINILTDSEPEDLSVEDNSGTSKSGRPQEKQWRPPLRDIKLHPSPNSNPISQTRPLSTPRVGTFNRPLQIHQPVARPNAPFQPQSSPSPFVKNEQNRPSSQSVKQCTRCQRNFNDKEIDLCIYHPGRKQVASDITGRRITRYTCCKQEIDEPGCETEVGHAAPAVGPISSLKRPGSYIQDPFNIDRSKSPKLS</sequence>
<feature type="compositionally biased region" description="Basic and acidic residues" evidence="1">
    <location>
        <begin position="62"/>
        <end position="76"/>
    </location>
</feature>
<comment type="caution">
    <text evidence="2">The sequence shown here is derived from an EMBL/GenBank/DDBJ whole genome shotgun (WGS) entry which is preliminary data.</text>
</comment>
<feature type="region of interest" description="Disordered" evidence="1">
    <location>
        <begin position="1"/>
        <end position="101"/>
    </location>
</feature>
<reference evidence="2 3" key="1">
    <citation type="submission" date="2016-07" db="EMBL/GenBank/DDBJ databases">
        <title>Pervasive Adenine N6-methylation of Active Genes in Fungi.</title>
        <authorList>
            <consortium name="DOE Joint Genome Institute"/>
            <person name="Mondo S.J."/>
            <person name="Dannebaum R.O."/>
            <person name="Kuo R.C."/>
            <person name="Labutti K."/>
            <person name="Haridas S."/>
            <person name="Kuo A."/>
            <person name="Salamov A."/>
            <person name="Ahrendt S.R."/>
            <person name="Lipzen A."/>
            <person name="Sullivan W."/>
            <person name="Andreopoulos W.B."/>
            <person name="Clum A."/>
            <person name="Lindquist E."/>
            <person name="Daum C."/>
            <person name="Ramamoorthy G.K."/>
            <person name="Gryganskyi A."/>
            <person name="Culley D."/>
            <person name="Magnuson J.K."/>
            <person name="James T.Y."/>
            <person name="O'Malley M.A."/>
            <person name="Stajich J.E."/>
            <person name="Spatafora J.W."/>
            <person name="Visel A."/>
            <person name="Grigoriev I.V."/>
        </authorList>
    </citation>
    <scope>NUCLEOTIDE SEQUENCE [LARGE SCALE GENOMIC DNA]</scope>
    <source>
        <strain evidence="2 3">CBS 115471</strain>
    </source>
</reference>
<protein>
    <submittedName>
        <fullName evidence="2">Uncharacterized protein</fullName>
    </submittedName>
</protein>
<dbReference type="AlphaFoldDB" id="A0A1Y1ZM32"/>
<organism evidence="2 3">
    <name type="scientific">Clohesyomyces aquaticus</name>
    <dbReference type="NCBI Taxonomy" id="1231657"/>
    <lineage>
        <taxon>Eukaryota</taxon>
        <taxon>Fungi</taxon>
        <taxon>Dikarya</taxon>
        <taxon>Ascomycota</taxon>
        <taxon>Pezizomycotina</taxon>
        <taxon>Dothideomycetes</taxon>
        <taxon>Pleosporomycetidae</taxon>
        <taxon>Pleosporales</taxon>
        <taxon>Lindgomycetaceae</taxon>
        <taxon>Clohesyomyces</taxon>
    </lineage>
</organism>
<evidence type="ECO:0000313" key="2">
    <source>
        <dbReference type="EMBL" id="ORY11300.1"/>
    </source>
</evidence>
<gene>
    <name evidence="2" type="ORF">BCR34DRAFT_601406</name>
</gene>
<dbReference type="OrthoDB" id="3798352at2759"/>
<evidence type="ECO:0000313" key="3">
    <source>
        <dbReference type="Proteomes" id="UP000193144"/>
    </source>
</evidence>
<name>A0A1Y1ZM32_9PLEO</name>
<accession>A0A1Y1ZM32</accession>
<feature type="compositionally biased region" description="Polar residues" evidence="1">
    <location>
        <begin position="226"/>
        <end position="238"/>
    </location>
</feature>
<feature type="compositionally biased region" description="Basic and acidic residues" evidence="1">
    <location>
        <begin position="365"/>
        <end position="375"/>
    </location>
</feature>
<dbReference type="Proteomes" id="UP000193144">
    <property type="component" value="Unassembled WGS sequence"/>
</dbReference>
<feature type="compositionally biased region" description="Low complexity" evidence="1">
    <location>
        <begin position="263"/>
        <end position="272"/>
    </location>
</feature>
<feature type="compositionally biased region" description="Pro residues" evidence="1">
    <location>
        <begin position="31"/>
        <end position="52"/>
    </location>
</feature>
<feature type="region of interest" description="Disordered" evidence="1">
    <location>
        <begin position="343"/>
        <end position="375"/>
    </location>
</feature>
<feature type="compositionally biased region" description="Polar residues" evidence="1">
    <location>
        <begin position="198"/>
        <end position="207"/>
    </location>
</feature>
<evidence type="ECO:0000256" key="1">
    <source>
        <dbReference type="SAM" id="MobiDB-lite"/>
    </source>
</evidence>